<evidence type="ECO:0000256" key="5">
    <source>
        <dbReference type="ARBA" id="ARBA00023136"/>
    </source>
</evidence>
<keyword evidence="5 6" id="KW-0472">Membrane</keyword>
<feature type="transmembrane region" description="Helical" evidence="6">
    <location>
        <begin position="97"/>
        <end position="115"/>
    </location>
</feature>
<comment type="similarity">
    <text evidence="2 6">Belongs to the 4-toluene sulfonate uptake permease (TSUP) (TC 2.A.102) family.</text>
</comment>
<sequence length="245" mass="26585">MTFPLSLVFLGVVFFASALSGVFGMAGGLILMGFLLAWMPATTAIAVHGIIQMGSNASRAWLSRHYIDWRIVAWIVLGVVIAALLLASVRYTPSENVVLLLIGIMPILVWLPRRWFRFDVSRPTDALLCGLVAGGLTIAAGVSGPTIDIGFVRTRLDRRTVVASKAAIQVIAHTIKVVFYFQAVLALEQGQWGWIALAIPLSFLGTRSGNAILKRLTDASFRGWTRWLVTLVGGYYAVRGVTGLV</sequence>
<evidence type="ECO:0000256" key="1">
    <source>
        <dbReference type="ARBA" id="ARBA00004141"/>
    </source>
</evidence>
<dbReference type="STRING" id="223900.GCA_000821045_03122"/>
<dbReference type="RefSeq" id="WP_075370076.1">
    <property type="nucleotide sequence ID" value="NZ_MSDQ01000036.1"/>
</dbReference>
<dbReference type="Proteomes" id="UP000186806">
    <property type="component" value="Unassembled WGS sequence"/>
</dbReference>
<feature type="transmembrane region" description="Helical" evidence="6">
    <location>
        <begin position="30"/>
        <end position="51"/>
    </location>
</feature>
<dbReference type="EMBL" id="MSDQ01000036">
    <property type="protein sequence ID" value="OLO10404.1"/>
    <property type="molecule type" value="Genomic_DNA"/>
</dbReference>
<dbReference type="GO" id="GO:0005886">
    <property type="term" value="C:plasma membrane"/>
    <property type="evidence" value="ECO:0007669"/>
    <property type="project" value="UniProtKB-SubCell"/>
</dbReference>
<comment type="subcellular location">
    <subcellularLocation>
        <location evidence="6">Cell membrane</location>
        <topology evidence="6">Multi-pass membrane protein</topology>
    </subcellularLocation>
    <subcellularLocation>
        <location evidence="1">Membrane</location>
        <topology evidence="1">Multi-pass membrane protein</topology>
    </subcellularLocation>
</comment>
<reference evidence="7 8" key="1">
    <citation type="submission" date="2016-12" db="EMBL/GenBank/DDBJ databases">
        <title>Draft genome sequences of strains Salinicola socius SMB35, Salinicola sp. MH3R3-1 and Chromohalobacter sp. SMB17 from the Verkhnekamsk potash mining region of Russia.</title>
        <authorList>
            <person name="Mavrodi D.V."/>
            <person name="Olsson B.E."/>
            <person name="Korsakova E.S."/>
            <person name="Pyankova A."/>
            <person name="Mavrodi O.V."/>
            <person name="Plotnikova E.G."/>
        </authorList>
    </citation>
    <scope>NUCLEOTIDE SEQUENCE [LARGE SCALE GENOMIC DNA]</scope>
    <source>
        <strain evidence="7 8">SMB17</strain>
    </source>
</reference>
<accession>A0A1Q8T9N9</accession>
<keyword evidence="6" id="KW-1003">Cell membrane</keyword>
<evidence type="ECO:0000313" key="7">
    <source>
        <dbReference type="EMBL" id="OLO10404.1"/>
    </source>
</evidence>
<name>A0A1Q8T9N9_9GAMM</name>
<comment type="caution">
    <text evidence="7">The sequence shown here is derived from an EMBL/GenBank/DDBJ whole genome shotgun (WGS) entry which is preliminary data.</text>
</comment>
<gene>
    <name evidence="7" type="ORF">BTW10_14900</name>
</gene>
<evidence type="ECO:0000256" key="4">
    <source>
        <dbReference type="ARBA" id="ARBA00022989"/>
    </source>
</evidence>
<feature type="transmembrane region" description="Helical" evidence="6">
    <location>
        <begin position="71"/>
        <end position="91"/>
    </location>
</feature>
<evidence type="ECO:0000313" key="8">
    <source>
        <dbReference type="Proteomes" id="UP000186806"/>
    </source>
</evidence>
<proteinExistence type="inferred from homology"/>
<evidence type="ECO:0000256" key="6">
    <source>
        <dbReference type="RuleBase" id="RU363041"/>
    </source>
</evidence>
<feature type="transmembrane region" description="Helical" evidence="6">
    <location>
        <begin position="127"/>
        <end position="147"/>
    </location>
</feature>
<evidence type="ECO:0000256" key="2">
    <source>
        <dbReference type="ARBA" id="ARBA00009142"/>
    </source>
</evidence>
<keyword evidence="4 6" id="KW-1133">Transmembrane helix</keyword>
<evidence type="ECO:0000256" key="3">
    <source>
        <dbReference type="ARBA" id="ARBA00022692"/>
    </source>
</evidence>
<protein>
    <recommendedName>
        <fullName evidence="6">Probable membrane transporter protein</fullName>
    </recommendedName>
</protein>
<organism evidence="7 8">
    <name type="scientific">Chromohalobacter japonicus</name>
    <dbReference type="NCBI Taxonomy" id="223900"/>
    <lineage>
        <taxon>Bacteria</taxon>
        <taxon>Pseudomonadati</taxon>
        <taxon>Pseudomonadota</taxon>
        <taxon>Gammaproteobacteria</taxon>
        <taxon>Oceanospirillales</taxon>
        <taxon>Halomonadaceae</taxon>
        <taxon>Chromohalobacter</taxon>
    </lineage>
</organism>
<keyword evidence="8" id="KW-1185">Reference proteome</keyword>
<dbReference type="AlphaFoldDB" id="A0A1Q8T9N9"/>
<keyword evidence="3 6" id="KW-0812">Transmembrane</keyword>
<dbReference type="InterPro" id="IPR002781">
    <property type="entry name" value="TM_pro_TauE-like"/>
</dbReference>
<dbReference type="Pfam" id="PF01925">
    <property type="entry name" value="TauE"/>
    <property type="match status" value="1"/>
</dbReference>